<protein>
    <recommendedName>
        <fullName evidence="2">SRR1-like domain-containing protein</fullName>
    </recommendedName>
</protein>
<dbReference type="InterPro" id="IPR012942">
    <property type="entry name" value="SRR1-like"/>
</dbReference>
<proteinExistence type="inferred from homology"/>
<organism evidence="3">
    <name type="scientific">Clastoptera arizonana</name>
    <name type="common">Arizona spittle bug</name>
    <dbReference type="NCBI Taxonomy" id="38151"/>
    <lineage>
        <taxon>Eukaryota</taxon>
        <taxon>Metazoa</taxon>
        <taxon>Ecdysozoa</taxon>
        <taxon>Arthropoda</taxon>
        <taxon>Hexapoda</taxon>
        <taxon>Insecta</taxon>
        <taxon>Pterygota</taxon>
        <taxon>Neoptera</taxon>
        <taxon>Paraneoptera</taxon>
        <taxon>Hemiptera</taxon>
        <taxon>Auchenorrhyncha</taxon>
        <taxon>Cercopoidea</taxon>
        <taxon>Clastopteridae</taxon>
        <taxon>Clastoptera</taxon>
    </lineage>
</organism>
<evidence type="ECO:0000313" key="3">
    <source>
        <dbReference type="EMBL" id="JAS35487.1"/>
    </source>
</evidence>
<dbReference type="GO" id="GO:0005737">
    <property type="term" value="C:cytoplasm"/>
    <property type="evidence" value="ECO:0007669"/>
    <property type="project" value="TreeGrafter"/>
</dbReference>
<comment type="similarity">
    <text evidence="1">Belongs to the SRR1 family.</text>
</comment>
<dbReference type="Pfam" id="PF07985">
    <property type="entry name" value="SRR1"/>
    <property type="match status" value="1"/>
</dbReference>
<feature type="domain" description="SRR1-like" evidence="2">
    <location>
        <begin position="87"/>
        <end position="246"/>
    </location>
</feature>
<dbReference type="AlphaFoldDB" id="A0A1B6EC66"/>
<dbReference type="GO" id="GO:0005634">
    <property type="term" value="C:nucleus"/>
    <property type="evidence" value="ECO:0007669"/>
    <property type="project" value="TreeGrafter"/>
</dbReference>
<gene>
    <name evidence="3" type="ORF">g.19592</name>
</gene>
<name>A0A1B6EC66_9HEMI</name>
<dbReference type="InterPro" id="IPR040044">
    <property type="entry name" value="SRR1L"/>
</dbReference>
<evidence type="ECO:0000256" key="1">
    <source>
        <dbReference type="ARBA" id="ARBA00009856"/>
    </source>
</evidence>
<sequence>YTYYHTSNIGVIDICSMPTEKSEFVLVQRKRPRRKKQQQNSDTNSEQIESISAVTIIKKILSTKDDIINSTYYLNLLKDLQKLLDLLGYNKIQKILCYGLGKFSDCVIARYQFGLLLTLKDYLDADVFIHDPVFGKNEITIIKDLKCKFIETNEEGKHQVNIPTLVYLPHCPKQLTNNFLWSNWNVGLSNCILICNSFNNIIESHSNHYLEKTLKFIFNIYPLTHEVNIENIFKFNDIFNDLSFHIFPQENLKNHFWNSYPEPVYGEDDLEFVVDKFRISTLK</sequence>
<dbReference type="PANTHER" id="PTHR28626:SF3">
    <property type="entry name" value="SRR1-LIKE PROTEIN"/>
    <property type="match status" value="1"/>
</dbReference>
<reference evidence="3" key="1">
    <citation type="submission" date="2015-12" db="EMBL/GenBank/DDBJ databases">
        <title>De novo transcriptome assembly of four potential Pierce s Disease insect vectors from Arizona vineyards.</title>
        <authorList>
            <person name="Tassone E.E."/>
        </authorList>
    </citation>
    <scope>NUCLEOTIDE SEQUENCE</scope>
</reference>
<evidence type="ECO:0000259" key="2">
    <source>
        <dbReference type="Pfam" id="PF07985"/>
    </source>
</evidence>
<dbReference type="EMBL" id="GEDC01001811">
    <property type="protein sequence ID" value="JAS35487.1"/>
    <property type="molecule type" value="Transcribed_RNA"/>
</dbReference>
<accession>A0A1B6EC66</accession>
<feature type="non-terminal residue" evidence="3">
    <location>
        <position position="1"/>
    </location>
</feature>
<dbReference type="PANTHER" id="PTHR28626">
    <property type="entry name" value="SRR1-LIKE PROTEIN"/>
    <property type="match status" value="1"/>
</dbReference>